<dbReference type="InterPro" id="IPR029058">
    <property type="entry name" value="AB_hydrolase_fold"/>
</dbReference>
<dbReference type="EMBL" id="KB007926">
    <property type="protein sequence ID" value="ELR20192.1"/>
    <property type="molecule type" value="Genomic_DNA"/>
</dbReference>
<dbReference type="PANTHER" id="PTHR45856">
    <property type="entry name" value="ALPHA/BETA-HYDROLASES SUPERFAMILY PROTEIN"/>
    <property type="match status" value="1"/>
</dbReference>
<accession>L8H4Q4</accession>
<dbReference type="GO" id="GO:0006629">
    <property type="term" value="P:lipid metabolic process"/>
    <property type="evidence" value="ECO:0007669"/>
    <property type="project" value="InterPro"/>
</dbReference>
<keyword evidence="3" id="KW-1185">Reference proteome</keyword>
<name>L8H4Q4_ACACF</name>
<evidence type="ECO:0000259" key="1">
    <source>
        <dbReference type="Pfam" id="PF01764"/>
    </source>
</evidence>
<protein>
    <submittedName>
        <fullName evidence="2">Lipase</fullName>
    </submittedName>
</protein>
<dbReference type="InterPro" id="IPR051218">
    <property type="entry name" value="Sec_MonoDiacylglyc_Lipase"/>
</dbReference>
<evidence type="ECO:0000313" key="2">
    <source>
        <dbReference type="EMBL" id="ELR20192.1"/>
    </source>
</evidence>
<dbReference type="PANTHER" id="PTHR45856:SF24">
    <property type="entry name" value="FUNGAL LIPASE-LIKE DOMAIN-CONTAINING PROTEIN"/>
    <property type="match status" value="1"/>
</dbReference>
<feature type="domain" description="Fungal lipase-type" evidence="1">
    <location>
        <begin position="67"/>
        <end position="201"/>
    </location>
</feature>
<dbReference type="RefSeq" id="XP_004342302.1">
    <property type="nucleotide sequence ID" value="XM_004342253.1"/>
</dbReference>
<dbReference type="VEuPathDB" id="AmoebaDB:ACA1_116640"/>
<gene>
    <name evidence="2" type="ORF">ACA1_116640</name>
</gene>
<dbReference type="Pfam" id="PF01764">
    <property type="entry name" value="Lipase_3"/>
    <property type="match status" value="1"/>
</dbReference>
<dbReference type="KEGG" id="acan:ACA1_116640"/>
<dbReference type="CDD" id="cd00519">
    <property type="entry name" value="Lipase_3"/>
    <property type="match status" value="1"/>
</dbReference>
<organism evidence="2 3">
    <name type="scientific">Acanthamoeba castellanii (strain ATCC 30010 / Neff)</name>
    <dbReference type="NCBI Taxonomy" id="1257118"/>
    <lineage>
        <taxon>Eukaryota</taxon>
        <taxon>Amoebozoa</taxon>
        <taxon>Discosea</taxon>
        <taxon>Longamoebia</taxon>
        <taxon>Centramoebida</taxon>
        <taxon>Acanthamoebidae</taxon>
        <taxon>Acanthamoeba</taxon>
    </lineage>
</organism>
<reference evidence="2 3" key="1">
    <citation type="journal article" date="2013" name="Genome Biol.">
        <title>Genome of Acanthamoeba castellanii highlights extensive lateral gene transfer and early evolution of tyrosine kinase signaling.</title>
        <authorList>
            <person name="Clarke M."/>
            <person name="Lohan A.J."/>
            <person name="Liu B."/>
            <person name="Lagkouvardos I."/>
            <person name="Roy S."/>
            <person name="Zafar N."/>
            <person name="Bertelli C."/>
            <person name="Schilde C."/>
            <person name="Kianianmomeni A."/>
            <person name="Burglin T.R."/>
            <person name="Frech C."/>
            <person name="Turcotte B."/>
            <person name="Kopec K.O."/>
            <person name="Synnott J.M."/>
            <person name="Choo C."/>
            <person name="Paponov I."/>
            <person name="Finkler A."/>
            <person name="Soon Heng Tan C."/>
            <person name="Hutchins A.P."/>
            <person name="Weinmeier T."/>
            <person name="Rattei T."/>
            <person name="Chu J.S."/>
            <person name="Gimenez G."/>
            <person name="Irimia M."/>
            <person name="Rigden D.J."/>
            <person name="Fitzpatrick D.A."/>
            <person name="Lorenzo-Morales J."/>
            <person name="Bateman A."/>
            <person name="Chiu C.H."/>
            <person name="Tang P."/>
            <person name="Hegemann P."/>
            <person name="Fromm H."/>
            <person name="Raoult D."/>
            <person name="Greub G."/>
            <person name="Miranda-Saavedra D."/>
            <person name="Chen N."/>
            <person name="Nash P."/>
            <person name="Ginger M.L."/>
            <person name="Horn M."/>
            <person name="Schaap P."/>
            <person name="Caler L."/>
            <person name="Loftus B."/>
        </authorList>
    </citation>
    <scope>NUCLEOTIDE SEQUENCE [LARGE SCALE GENOMIC DNA]</scope>
    <source>
        <strain evidence="2 3">Neff</strain>
    </source>
</reference>
<dbReference type="SUPFAM" id="SSF53474">
    <property type="entry name" value="alpha/beta-Hydrolases"/>
    <property type="match status" value="1"/>
</dbReference>
<proteinExistence type="predicted"/>
<dbReference type="AlphaFoldDB" id="L8H4Q4"/>
<dbReference type="Gene3D" id="3.40.50.1820">
    <property type="entry name" value="alpha/beta hydrolase"/>
    <property type="match status" value="1"/>
</dbReference>
<sequence>MSFTFVSDQFEELATFSNDETLQLGEFASLAYLDRDANLGDGSYTTLSPFATDLSSGFVRARGAQVVVTYKGTDTARDFQTDFDAWPLARPELLPERRIHGGFLKAWESTWPQVAAILESHAHATAFKCRTSPSPLGAAQATLAALHVARHLVRSVDQVRLLTFGSPRVFTWAGAAYFERIGLGARTLRVAENDADPVTMVNLGSFGFKHVGLNVRVVKPAAAWPHLMEGYMAGLMALNVSTFVPTFALGTRRAVIRACLRLLHL</sequence>
<dbReference type="Proteomes" id="UP000011083">
    <property type="component" value="Unassembled WGS sequence"/>
</dbReference>
<evidence type="ECO:0000313" key="3">
    <source>
        <dbReference type="Proteomes" id="UP000011083"/>
    </source>
</evidence>
<dbReference type="InterPro" id="IPR002921">
    <property type="entry name" value="Fungal_lipase-type"/>
</dbReference>
<dbReference type="GeneID" id="14921038"/>